<organism evidence="2 3">
    <name type="scientific">Microlunatus endophyticus</name>
    <dbReference type="NCBI Taxonomy" id="1716077"/>
    <lineage>
        <taxon>Bacteria</taxon>
        <taxon>Bacillati</taxon>
        <taxon>Actinomycetota</taxon>
        <taxon>Actinomycetes</taxon>
        <taxon>Propionibacteriales</taxon>
        <taxon>Propionibacteriaceae</taxon>
        <taxon>Microlunatus</taxon>
    </lineage>
</organism>
<evidence type="ECO:0000313" key="3">
    <source>
        <dbReference type="Proteomes" id="UP000613840"/>
    </source>
</evidence>
<evidence type="ECO:0008006" key="4">
    <source>
        <dbReference type="Google" id="ProtNLM"/>
    </source>
</evidence>
<dbReference type="EMBL" id="BMMZ01000001">
    <property type="protein sequence ID" value="GGL48488.1"/>
    <property type="molecule type" value="Genomic_DNA"/>
</dbReference>
<dbReference type="AlphaFoldDB" id="A0A917S0G8"/>
<keyword evidence="3" id="KW-1185">Reference proteome</keyword>
<evidence type="ECO:0000256" key="1">
    <source>
        <dbReference type="SAM" id="SignalP"/>
    </source>
</evidence>
<feature type="chain" id="PRO_5038993963" description="Lipoprotein" evidence="1">
    <location>
        <begin position="31"/>
        <end position="217"/>
    </location>
</feature>
<feature type="signal peptide" evidence="1">
    <location>
        <begin position="1"/>
        <end position="30"/>
    </location>
</feature>
<evidence type="ECO:0000313" key="2">
    <source>
        <dbReference type="EMBL" id="GGL48488.1"/>
    </source>
</evidence>
<protein>
    <recommendedName>
        <fullName evidence="4">Lipoprotein</fullName>
    </recommendedName>
</protein>
<proteinExistence type="predicted"/>
<reference evidence="2" key="2">
    <citation type="submission" date="2020-09" db="EMBL/GenBank/DDBJ databases">
        <authorList>
            <person name="Sun Q."/>
            <person name="Zhou Y."/>
        </authorList>
    </citation>
    <scope>NUCLEOTIDE SEQUENCE</scope>
    <source>
        <strain evidence="2">CGMCC 4.7306</strain>
    </source>
</reference>
<reference evidence="2" key="1">
    <citation type="journal article" date="2014" name="Int. J. Syst. Evol. Microbiol.">
        <title>Complete genome sequence of Corynebacterium casei LMG S-19264T (=DSM 44701T), isolated from a smear-ripened cheese.</title>
        <authorList>
            <consortium name="US DOE Joint Genome Institute (JGI-PGF)"/>
            <person name="Walter F."/>
            <person name="Albersmeier A."/>
            <person name="Kalinowski J."/>
            <person name="Ruckert C."/>
        </authorList>
    </citation>
    <scope>NUCLEOTIDE SEQUENCE</scope>
    <source>
        <strain evidence="2">CGMCC 4.7306</strain>
    </source>
</reference>
<dbReference type="Proteomes" id="UP000613840">
    <property type="component" value="Unassembled WGS sequence"/>
</dbReference>
<dbReference type="RefSeq" id="WP_188893393.1">
    <property type="nucleotide sequence ID" value="NZ_BMMZ01000001.1"/>
</dbReference>
<keyword evidence="1" id="KW-0732">Signal</keyword>
<gene>
    <name evidence="2" type="ORF">GCM10011575_02940</name>
</gene>
<sequence>MSRPRAHTRCTGRRAWLLVGCLLAGCSATANRDANPTGGALAAARAYVNAIARLDIRTADKMTARDERVPDSPARGVDITAALPDATDPIIDPWITPLGPGDEAGTYLFNVSYRVKSLTGGGTIVLRRAADADPSKVGSWTVILPLTQSVTPLTNGRTIPGVRIGKIEVADDPETSNDVWGYPGGYRLTGEPAGKDTPTLWFALGADDLPAWNADKP</sequence>
<name>A0A917S0G8_9ACTN</name>
<dbReference type="PROSITE" id="PS51257">
    <property type="entry name" value="PROKAR_LIPOPROTEIN"/>
    <property type="match status" value="1"/>
</dbReference>
<comment type="caution">
    <text evidence="2">The sequence shown here is derived from an EMBL/GenBank/DDBJ whole genome shotgun (WGS) entry which is preliminary data.</text>
</comment>
<accession>A0A917S0G8</accession>